<dbReference type="InterPro" id="IPR011124">
    <property type="entry name" value="Znf_CW"/>
</dbReference>
<comment type="function">
    <text evidence="9">Probable transcriptional regulator.</text>
</comment>
<feature type="domain" description="CW-type" evidence="14">
    <location>
        <begin position="386"/>
        <end position="444"/>
    </location>
</feature>
<dbReference type="CDD" id="cd01396">
    <property type="entry name" value="MeCP2_MBD"/>
    <property type="match status" value="1"/>
</dbReference>
<comment type="caution">
    <text evidence="15">The sequence shown here is derived from an EMBL/GenBank/DDBJ whole genome shotgun (WGS) entry which is preliminary data.</text>
</comment>
<evidence type="ECO:0000313" key="15">
    <source>
        <dbReference type="EMBL" id="KAG7603913.1"/>
    </source>
</evidence>
<evidence type="ECO:0000259" key="12">
    <source>
        <dbReference type="PROSITE" id="PS50808"/>
    </source>
</evidence>
<dbReference type="GO" id="GO:0008270">
    <property type="term" value="F:zinc ion binding"/>
    <property type="evidence" value="ECO:0007669"/>
    <property type="project" value="UniProtKB-KW"/>
</dbReference>
<gene>
    <name evidence="15" type="ORF">ISN45_At05g029870</name>
</gene>
<dbReference type="SMART" id="SM00614">
    <property type="entry name" value="ZnF_BED"/>
    <property type="match status" value="1"/>
</dbReference>
<dbReference type="PANTHER" id="PTHR12396">
    <property type="entry name" value="METHYL-CPG BINDING PROTEIN, MBD"/>
    <property type="match status" value="1"/>
</dbReference>
<reference evidence="15 16" key="1">
    <citation type="submission" date="2020-12" db="EMBL/GenBank/DDBJ databases">
        <title>Concerted genomic and epigenomic changes stabilize Arabidopsis allopolyploids.</title>
        <authorList>
            <person name="Chen Z."/>
        </authorList>
    </citation>
    <scope>NUCLEOTIDE SEQUENCE [LARGE SCALE GENOMIC DNA]</scope>
    <source>
        <strain evidence="15">Allo738</strain>
        <tissue evidence="15">Leaf</tissue>
    </source>
</reference>
<comment type="subcellular location">
    <subcellularLocation>
        <location evidence="1">Nucleus</location>
    </subcellularLocation>
</comment>
<dbReference type="InterPro" id="IPR001739">
    <property type="entry name" value="Methyl_CpG_DNA-bd"/>
</dbReference>
<feature type="compositionally biased region" description="Basic residues" evidence="11">
    <location>
        <begin position="524"/>
        <end position="535"/>
    </location>
</feature>
<accession>A0A8T2D1P3</accession>
<keyword evidence="7" id="KW-0804">Transcription</keyword>
<dbReference type="SMART" id="SM00391">
    <property type="entry name" value="MBD"/>
    <property type="match status" value="1"/>
</dbReference>
<evidence type="ECO:0000256" key="9">
    <source>
        <dbReference type="ARBA" id="ARBA00037139"/>
    </source>
</evidence>
<feature type="domain" description="MBD" evidence="13">
    <location>
        <begin position="444"/>
        <end position="517"/>
    </location>
</feature>
<evidence type="ECO:0000256" key="6">
    <source>
        <dbReference type="ARBA" id="ARBA00023125"/>
    </source>
</evidence>
<evidence type="ECO:0000256" key="11">
    <source>
        <dbReference type="SAM" id="MobiDB-lite"/>
    </source>
</evidence>
<proteinExistence type="predicted"/>
<keyword evidence="5" id="KW-0805">Transcription regulation</keyword>
<dbReference type="GO" id="GO:0003677">
    <property type="term" value="F:DNA binding"/>
    <property type="evidence" value="ECO:0007669"/>
    <property type="project" value="UniProtKB-KW"/>
</dbReference>
<evidence type="ECO:0000256" key="4">
    <source>
        <dbReference type="ARBA" id="ARBA00022833"/>
    </source>
</evidence>
<dbReference type="Pfam" id="PF01429">
    <property type="entry name" value="MBD"/>
    <property type="match status" value="1"/>
</dbReference>
<evidence type="ECO:0000256" key="10">
    <source>
        <dbReference type="PROSITE-ProRule" id="PRU00027"/>
    </source>
</evidence>
<dbReference type="Pfam" id="PF07496">
    <property type="entry name" value="zf-CW"/>
    <property type="match status" value="1"/>
</dbReference>
<keyword evidence="6" id="KW-0238">DNA-binding</keyword>
<dbReference type="GO" id="GO:0000118">
    <property type="term" value="C:histone deacetylase complex"/>
    <property type="evidence" value="ECO:0007669"/>
    <property type="project" value="UniProtKB-ARBA"/>
</dbReference>
<feature type="region of interest" description="Disordered" evidence="11">
    <location>
        <begin position="521"/>
        <end position="546"/>
    </location>
</feature>
<evidence type="ECO:0000256" key="3">
    <source>
        <dbReference type="ARBA" id="ARBA00022771"/>
    </source>
</evidence>
<keyword evidence="8" id="KW-0539">Nucleus</keyword>
<protein>
    <submittedName>
        <fullName evidence="15">Transposase-associated domain</fullName>
    </submittedName>
</protein>
<dbReference type="PROSITE" id="PS50982">
    <property type="entry name" value="MBD"/>
    <property type="match status" value="1"/>
</dbReference>
<dbReference type="FunFam" id="3.30.40.100:FF:000008">
    <property type="entry name" value="Methyl-CpG-binding domain-containing protein 2"/>
    <property type="match status" value="1"/>
</dbReference>
<evidence type="ECO:0000259" key="14">
    <source>
        <dbReference type="PROSITE" id="PS51050"/>
    </source>
</evidence>
<dbReference type="Pfam" id="PF13963">
    <property type="entry name" value="Transpos_assoc"/>
    <property type="match status" value="1"/>
</dbReference>
<keyword evidence="16" id="KW-1185">Reference proteome</keyword>
<evidence type="ECO:0000256" key="2">
    <source>
        <dbReference type="ARBA" id="ARBA00022723"/>
    </source>
</evidence>
<evidence type="ECO:0000256" key="1">
    <source>
        <dbReference type="ARBA" id="ARBA00004123"/>
    </source>
</evidence>
<dbReference type="FunFam" id="3.30.890.10:FF:000012">
    <property type="entry name" value="Methyl-CpG-binding domain-containing protein 1"/>
    <property type="match status" value="1"/>
</dbReference>
<dbReference type="PROSITE" id="PS50808">
    <property type="entry name" value="ZF_BED"/>
    <property type="match status" value="1"/>
</dbReference>
<dbReference type="PANTHER" id="PTHR12396:SF0">
    <property type="entry name" value="METHYL-CPG BINDING DOMAIN PROTEIN-LIKE, ISOFORM C"/>
    <property type="match status" value="1"/>
</dbReference>
<organism evidence="15 16">
    <name type="scientific">Arabidopsis thaliana x Arabidopsis arenosa</name>
    <dbReference type="NCBI Taxonomy" id="1240361"/>
    <lineage>
        <taxon>Eukaryota</taxon>
        <taxon>Viridiplantae</taxon>
        <taxon>Streptophyta</taxon>
        <taxon>Embryophyta</taxon>
        <taxon>Tracheophyta</taxon>
        <taxon>Spermatophyta</taxon>
        <taxon>Magnoliopsida</taxon>
        <taxon>eudicotyledons</taxon>
        <taxon>Gunneridae</taxon>
        <taxon>Pentapetalae</taxon>
        <taxon>rosids</taxon>
        <taxon>malvids</taxon>
        <taxon>Brassicales</taxon>
        <taxon>Brassicaceae</taxon>
        <taxon>Camelineae</taxon>
        <taxon>Arabidopsis</taxon>
    </lineage>
</organism>
<dbReference type="Proteomes" id="UP000694240">
    <property type="component" value="Chromosome 5"/>
</dbReference>
<feature type="domain" description="BED-type" evidence="12">
    <location>
        <begin position="46"/>
        <end position="94"/>
    </location>
</feature>
<evidence type="ECO:0000256" key="8">
    <source>
        <dbReference type="ARBA" id="ARBA00023242"/>
    </source>
</evidence>
<evidence type="ECO:0000313" key="16">
    <source>
        <dbReference type="Proteomes" id="UP000694240"/>
    </source>
</evidence>
<feature type="region of interest" description="Disordered" evidence="11">
    <location>
        <begin position="1"/>
        <end position="45"/>
    </location>
</feature>
<dbReference type="PROSITE" id="PS51050">
    <property type="entry name" value="ZF_CW"/>
    <property type="match status" value="1"/>
</dbReference>
<name>A0A8T2D1P3_9BRAS</name>
<sequence>MASCDESIHENDEMSEEEIETSIFGKSTKKKDNGGAGGSGSKSSKKVRSWVWDHFTKLSNDVNHCNCNYCGKELACSTKSGTSTLKKHLLNICKAYQVWKAANVQNTQTVLTHGGPVGTALLGDIFAPKFKCISLIPGEQLQEEELTEINSSVEAIRNGIQYVRSSTPKLQSFDFRVETGKLQRGTSNYVASHKLYNEIVSITRNLGALKYDDALKDKAEAMLAKLEHELGETGFDFNSECDTKVSHGVMVSRRGRGTEIVICPCTDCRNVDRHLGSEVVYHLVTRGMDETYKSQLDWYHGEVISGDAVERKANQRLLHPWTSILIKLFRHLPTFESVSHELNTREWDDLIEKSDIRNKTLPNEDVEPIQSLPPIQFLTHASKTKRVPKDFMVQCTDCKKWRLIPSMQHYNIIKETQLQTPFVCGTTSGWTPNMSCNVPQDGTTCDTWPSIPPIPTGWSRSVHIRSESTKFADVYYFPPSGERLRSSAEVQSFLDNHPEYVREGVNRSQFSFQIPKPLDDNYVKKRTRPVKRRKSSKDNNCEKGKK</sequence>
<evidence type="ECO:0000256" key="7">
    <source>
        <dbReference type="ARBA" id="ARBA00023163"/>
    </source>
</evidence>
<dbReference type="Pfam" id="PF02892">
    <property type="entry name" value="zf-BED"/>
    <property type="match status" value="1"/>
</dbReference>
<keyword evidence="3 10" id="KW-0863">Zinc-finger</keyword>
<evidence type="ECO:0000259" key="13">
    <source>
        <dbReference type="PROSITE" id="PS50982"/>
    </source>
</evidence>
<keyword evidence="4" id="KW-0862">Zinc</keyword>
<keyword evidence="2" id="KW-0479">Metal-binding</keyword>
<dbReference type="InterPro" id="IPR003656">
    <property type="entry name" value="Znf_BED"/>
</dbReference>
<dbReference type="EMBL" id="JAEFBK010000005">
    <property type="protein sequence ID" value="KAG7603913.1"/>
    <property type="molecule type" value="Genomic_DNA"/>
</dbReference>
<feature type="compositionally biased region" description="Basic and acidic residues" evidence="11">
    <location>
        <begin position="536"/>
        <end position="546"/>
    </location>
</feature>
<evidence type="ECO:0000256" key="5">
    <source>
        <dbReference type="ARBA" id="ARBA00023015"/>
    </source>
</evidence>
<dbReference type="InterPro" id="IPR029480">
    <property type="entry name" value="Transpos_assoc"/>
</dbReference>
<feature type="compositionally biased region" description="Basic and acidic residues" evidence="11">
    <location>
        <begin position="1"/>
        <end position="12"/>
    </location>
</feature>
<dbReference type="AlphaFoldDB" id="A0A8T2D1P3"/>